<dbReference type="SUPFAM" id="SSF51182">
    <property type="entry name" value="RmlC-like cupins"/>
    <property type="match status" value="1"/>
</dbReference>
<gene>
    <name evidence="2" type="ORF">K7862_30760</name>
</gene>
<feature type="region of interest" description="Disordered" evidence="1">
    <location>
        <begin position="127"/>
        <end position="152"/>
    </location>
</feature>
<accession>A0ABS7QFP7</accession>
<evidence type="ECO:0000313" key="3">
    <source>
        <dbReference type="Proteomes" id="UP000778578"/>
    </source>
</evidence>
<keyword evidence="3" id="KW-1185">Reference proteome</keyword>
<protein>
    <submittedName>
        <fullName evidence="2">Cupin domain-containing protein</fullName>
    </submittedName>
</protein>
<dbReference type="InterPro" id="IPR011051">
    <property type="entry name" value="RmlC_Cupin_sf"/>
</dbReference>
<dbReference type="Proteomes" id="UP000778578">
    <property type="component" value="Unassembled WGS sequence"/>
</dbReference>
<comment type="caution">
    <text evidence="2">The sequence shown here is derived from an EMBL/GenBank/DDBJ whole genome shotgun (WGS) entry which is preliminary data.</text>
</comment>
<name>A0ABS7QFP7_9ACTN</name>
<dbReference type="InterPro" id="IPR014710">
    <property type="entry name" value="RmlC-like_jellyroll"/>
</dbReference>
<dbReference type="RefSeq" id="WP_222968114.1">
    <property type="nucleotide sequence ID" value="NZ_JAINZZ010000060.1"/>
</dbReference>
<sequence>MTSPSETPDGATGTAPAPHLLCDVQALAGELPAPAGAMWRLAESGRQLDANVVHLPPGGHVADHREPDLDVLLLVVAGSGTLGTPDGADQALTAGALLWLPHGSTRRIDAGPEGLSYLTVHRRRPGLRIGRRVPDGAPGSAARTPPASGKTT</sequence>
<proteinExistence type="predicted"/>
<evidence type="ECO:0000313" key="2">
    <source>
        <dbReference type="EMBL" id="MBY8881983.1"/>
    </source>
</evidence>
<dbReference type="Gene3D" id="2.60.120.10">
    <property type="entry name" value="Jelly Rolls"/>
    <property type="match status" value="1"/>
</dbReference>
<evidence type="ECO:0000256" key="1">
    <source>
        <dbReference type="SAM" id="MobiDB-lite"/>
    </source>
</evidence>
<reference evidence="2 3" key="1">
    <citation type="submission" date="2021-08" db="EMBL/GenBank/DDBJ databases">
        <title>WGS of actinomycetes from Thailand.</title>
        <authorList>
            <person name="Thawai C."/>
        </authorList>
    </citation>
    <scope>NUCLEOTIDE SEQUENCE [LARGE SCALE GENOMIC DNA]</scope>
    <source>
        <strain evidence="2 3">PLK6-54</strain>
    </source>
</reference>
<organism evidence="2 3">
    <name type="scientific">Actinacidiphila acidipaludis</name>
    <dbReference type="NCBI Taxonomy" id="2873382"/>
    <lineage>
        <taxon>Bacteria</taxon>
        <taxon>Bacillati</taxon>
        <taxon>Actinomycetota</taxon>
        <taxon>Actinomycetes</taxon>
        <taxon>Kitasatosporales</taxon>
        <taxon>Streptomycetaceae</taxon>
        <taxon>Actinacidiphila</taxon>
    </lineage>
</organism>
<dbReference type="EMBL" id="JAINZZ010000060">
    <property type="protein sequence ID" value="MBY8881983.1"/>
    <property type="molecule type" value="Genomic_DNA"/>
</dbReference>
<dbReference type="CDD" id="cd02208">
    <property type="entry name" value="cupin_RmlC-like"/>
    <property type="match status" value="1"/>
</dbReference>